<dbReference type="EMBL" id="JAANBB010000121">
    <property type="protein sequence ID" value="KAF7549491.1"/>
    <property type="molecule type" value="Genomic_DNA"/>
</dbReference>
<protein>
    <submittedName>
        <fullName evidence="2">Uncharacterized protein</fullName>
    </submittedName>
</protein>
<dbReference type="AlphaFoldDB" id="A0A9P5HDD2"/>
<organism evidence="2 3">
    <name type="scientific">Cylindrodendrum hubeiense</name>
    <dbReference type="NCBI Taxonomy" id="595255"/>
    <lineage>
        <taxon>Eukaryota</taxon>
        <taxon>Fungi</taxon>
        <taxon>Dikarya</taxon>
        <taxon>Ascomycota</taxon>
        <taxon>Pezizomycotina</taxon>
        <taxon>Sordariomycetes</taxon>
        <taxon>Hypocreomycetidae</taxon>
        <taxon>Hypocreales</taxon>
        <taxon>Nectriaceae</taxon>
        <taxon>Cylindrodendrum</taxon>
    </lineage>
</organism>
<feature type="compositionally biased region" description="Basic and acidic residues" evidence="1">
    <location>
        <begin position="94"/>
        <end position="105"/>
    </location>
</feature>
<gene>
    <name evidence="2" type="ORF">G7Z17_g6345</name>
</gene>
<evidence type="ECO:0000256" key="1">
    <source>
        <dbReference type="SAM" id="MobiDB-lite"/>
    </source>
</evidence>
<reference evidence="2" key="1">
    <citation type="submission" date="2020-03" db="EMBL/GenBank/DDBJ databases">
        <title>Draft Genome Sequence of Cylindrodendrum hubeiense.</title>
        <authorList>
            <person name="Buettner E."/>
            <person name="Kellner H."/>
        </authorList>
    </citation>
    <scope>NUCLEOTIDE SEQUENCE</scope>
    <source>
        <strain evidence="2">IHI 201604</strain>
    </source>
</reference>
<keyword evidence="3" id="KW-1185">Reference proteome</keyword>
<sequence length="132" mass="13178">MCLPNVFKKEKTRSATGDVELPPRPAAPRPTTPRPEAPLPEAPRPGAPRLTFAVLPTGDGKNGKKPGDNSAGSGAPRLADRPPTPYPTIVVVPAEEREGGKKSGDDSAGGVSAGLFGAFAAGGVGAGSGSRG</sequence>
<feature type="region of interest" description="Disordered" evidence="1">
    <location>
        <begin position="1"/>
        <end position="114"/>
    </location>
</feature>
<comment type="caution">
    <text evidence="2">The sequence shown here is derived from an EMBL/GenBank/DDBJ whole genome shotgun (WGS) entry which is preliminary data.</text>
</comment>
<dbReference type="Proteomes" id="UP000722485">
    <property type="component" value="Unassembled WGS sequence"/>
</dbReference>
<feature type="compositionally biased region" description="Pro residues" evidence="1">
    <location>
        <begin position="22"/>
        <end position="46"/>
    </location>
</feature>
<name>A0A9P5HDD2_9HYPO</name>
<accession>A0A9P5HDD2</accession>
<proteinExistence type="predicted"/>
<evidence type="ECO:0000313" key="2">
    <source>
        <dbReference type="EMBL" id="KAF7549491.1"/>
    </source>
</evidence>
<evidence type="ECO:0000313" key="3">
    <source>
        <dbReference type="Proteomes" id="UP000722485"/>
    </source>
</evidence>